<reference evidence="2 3" key="1">
    <citation type="journal article" date="2018" name="Nat. Ecol. Evol.">
        <title>Pezizomycetes genomes reveal the molecular basis of ectomycorrhizal truffle lifestyle.</title>
        <authorList>
            <person name="Murat C."/>
            <person name="Payen T."/>
            <person name="Noel B."/>
            <person name="Kuo A."/>
            <person name="Morin E."/>
            <person name="Chen J."/>
            <person name="Kohler A."/>
            <person name="Krizsan K."/>
            <person name="Balestrini R."/>
            <person name="Da Silva C."/>
            <person name="Montanini B."/>
            <person name="Hainaut M."/>
            <person name="Levati E."/>
            <person name="Barry K.W."/>
            <person name="Belfiori B."/>
            <person name="Cichocki N."/>
            <person name="Clum A."/>
            <person name="Dockter R.B."/>
            <person name="Fauchery L."/>
            <person name="Guy J."/>
            <person name="Iotti M."/>
            <person name="Le Tacon F."/>
            <person name="Lindquist E.A."/>
            <person name="Lipzen A."/>
            <person name="Malagnac F."/>
            <person name="Mello A."/>
            <person name="Molinier V."/>
            <person name="Miyauchi S."/>
            <person name="Poulain J."/>
            <person name="Riccioni C."/>
            <person name="Rubini A."/>
            <person name="Sitrit Y."/>
            <person name="Splivallo R."/>
            <person name="Traeger S."/>
            <person name="Wang M."/>
            <person name="Zifcakova L."/>
            <person name="Wipf D."/>
            <person name="Zambonelli A."/>
            <person name="Paolocci F."/>
            <person name="Nowrousian M."/>
            <person name="Ottonello S."/>
            <person name="Baldrian P."/>
            <person name="Spatafora J.W."/>
            <person name="Henrissat B."/>
            <person name="Nagy L.G."/>
            <person name="Aury J.M."/>
            <person name="Wincker P."/>
            <person name="Grigoriev I.V."/>
            <person name="Bonfante P."/>
            <person name="Martin F.M."/>
        </authorList>
    </citation>
    <scope>NUCLEOTIDE SEQUENCE [LARGE SCALE GENOMIC DNA]</scope>
    <source>
        <strain evidence="2 3">RN42</strain>
    </source>
</reference>
<name>A0A3N4I6F2_ASCIM</name>
<feature type="region of interest" description="Disordered" evidence="1">
    <location>
        <begin position="227"/>
        <end position="288"/>
    </location>
</feature>
<dbReference type="Proteomes" id="UP000275078">
    <property type="component" value="Unassembled WGS sequence"/>
</dbReference>
<keyword evidence="3" id="KW-1185">Reference proteome</keyword>
<feature type="compositionally biased region" description="Acidic residues" evidence="1">
    <location>
        <begin position="255"/>
        <end position="267"/>
    </location>
</feature>
<accession>A0A3N4I6F2</accession>
<dbReference type="AlphaFoldDB" id="A0A3N4I6F2"/>
<evidence type="ECO:0000313" key="2">
    <source>
        <dbReference type="EMBL" id="RPA81639.1"/>
    </source>
</evidence>
<gene>
    <name evidence="2" type="ORF">BJ508DRAFT_111718</name>
</gene>
<protein>
    <submittedName>
        <fullName evidence="2">Uncharacterized protein</fullName>
    </submittedName>
</protein>
<sequence>MAPSLPVAAGASLVIPLNDLSQKQIAELEALRREYLQKVEQVLGFRMLGDAFSSEPPNMNVPVAQGFRPGPGPVPIPTPTVVMQQTPGLDQQQQQQRTPMGRGMVTPAPGAITTTTPYTPINHNLTTQEELDAHKRGPATSRSELRKLMGSDSRKSVCGMKAAVRKVCIRHSLELATKYTAIDRDLLKKVEEEIYKELTPIYGWSRFTITKILMSMCQDTRRNHTAALKREAQAQAAQQTPTRKPSGQVDVQGNDGEEDGEGEDDSVENGKRKSTTTPNTSVKRRKPNTNFVIEIDGMGKHYIESGGQAVSDLESFKDFVEEASGNIQLGDEDVLTYRPLTSDPNAAANMTFRPIRTEEDFETMKDENSTGVTIRVIRKASGTYYADFWQQEQPY</sequence>
<organism evidence="2 3">
    <name type="scientific">Ascobolus immersus RN42</name>
    <dbReference type="NCBI Taxonomy" id="1160509"/>
    <lineage>
        <taxon>Eukaryota</taxon>
        <taxon>Fungi</taxon>
        <taxon>Dikarya</taxon>
        <taxon>Ascomycota</taxon>
        <taxon>Pezizomycotina</taxon>
        <taxon>Pezizomycetes</taxon>
        <taxon>Pezizales</taxon>
        <taxon>Ascobolaceae</taxon>
        <taxon>Ascobolus</taxon>
    </lineage>
</organism>
<evidence type="ECO:0000313" key="3">
    <source>
        <dbReference type="Proteomes" id="UP000275078"/>
    </source>
</evidence>
<evidence type="ECO:0000256" key="1">
    <source>
        <dbReference type="SAM" id="MobiDB-lite"/>
    </source>
</evidence>
<proteinExistence type="predicted"/>
<dbReference type="EMBL" id="ML119678">
    <property type="protein sequence ID" value="RPA81639.1"/>
    <property type="molecule type" value="Genomic_DNA"/>
</dbReference>